<dbReference type="InterPro" id="IPR032593">
    <property type="entry name" value="DUF4907"/>
</dbReference>
<gene>
    <name evidence="2" type="ORF">CLV90_3852</name>
</gene>
<accession>A0A4R7JH69</accession>
<dbReference type="Proteomes" id="UP000294749">
    <property type="component" value="Unassembled WGS sequence"/>
</dbReference>
<keyword evidence="1" id="KW-0812">Transmembrane</keyword>
<dbReference type="Pfam" id="PF16250">
    <property type="entry name" value="DUF4907"/>
    <property type="match status" value="1"/>
</dbReference>
<keyword evidence="1" id="KW-0472">Membrane</keyword>
<proteinExistence type="predicted"/>
<dbReference type="OrthoDB" id="674043at2"/>
<feature type="transmembrane region" description="Helical" evidence="1">
    <location>
        <begin position="7"/>
        <end position="24"/>
    </location>
</feature>
<dbReference type="AlphaFoldDB" id="A0A4R7JH69"/>
<name>A0A4R7JH69_9FLAO</name>
<keyword evidence="1" id="KW-1133">Transmembrane helix</keyword>
<evidence type="ECO:0000256" key="1">
    <source>
        <dbReference type="SAM" id="Phobius"/>
    </source>
</evidence>
<dbReference type="RefSeq" id="WP_133689061.1">
    <property type="nucleotide sequence ID" value="NZ_SOAY01000018.1"/>
</dbReference>
<reference evidence="2 3" key="1">
    <citation type="submission" date="2019-03" db="EMBL/GenBank/DDBJ databases">
        <title>Genomic Encyclopedia of Archaeal and Bacterial Type Strains, Phase II (KMG-II): from individual species to whole genera.</title>
        <authorList>
            <person name="Goeker M."/>
        </authorList>
    </citation>
    <scope>NUCLEOTIDE SEQUENCE [LARGE SCALE GENOMIC DNA]</scope>
    <source>
        <strain evidence="2 3">DSM 25233</strain>
    </source>
</reference>
<organism evidence="2 3">
    <name type="scientific">Maribacter spongiicola</name>
    <dbReference type="NCBI Taxonomy" id="1206753"/>
    <lineage>
        <taxon>Bacteria</taxon>
        <taxon>Pseudomonadati</taxon>
        <taxon>Bacteroidota</taxon>
        <taxon>Flavobacteriia</taxon>
        <taxon>Flavobacteriales</taxon>
        <taxon>Flavobacteriaceae</taxon>
        <taxon>Maribacter</taxon>
    </lineage>
</organism>
<protein>
    <submittedName>
        <fullName evidence="2">Uncharacterized protein DUF4907</fullName>
    </submittedName>
</protein>
<sequence>MISTAKYWVFIVLFLSLVLGYSIYNQTFTSENQNFHSQVVNLNDGYGYQIMRGEKIVIFQEFIPGFPGKQKFATEDQALKTAGLVIAKIEAGKSPVLKVSDLTDNNISTGAAH</sequence>
<comment type="caution">
    <text evidence="2">The sequence shown here is derived from an EMBL/GenBank/DDBJ whole genome shotgun (WGS) entry which is preliminary data.</text>
</comment>
<keyword evidence="3" id="KW-1185">Reference proteome</keyword>
<evidence type="ECO:0000313" key="3">
    <source>
        <dbReference type="Proteomes" id="UP000294749"/>
    </source>
</evidence>
<dbReference type="EMBL" id="SOAY01000018">
    <property type="protein sequence ID" value="TDT37171.1"/>
    <property type="molecule type" value="Genomic_DNA"/>
</dbReference>
<evidence type="ECO:0000313" key="2">
    <source>
        <dbReference type="EMBL" id="TDT37171.1"/>
    </source>
</evidence>